<dbReference type="Pfam" id="PF02518">
    <property type="entry name" value="HATPase_c"/>
    <property type="match status" value="1"/>
</dbReference>
<keyword evidence="5" id="KW-0597">Phosphoprotein</keyword>
<evidence type="ECO:0000256" key="11">
    <source>
        <dbReference type="ARBA" id="ARBA00022989"/>
    </source>
</evidence>
<keyword evidence="8" id="KW-0547">Nucleotide-binding</keyword>
<evidence type="ECO:0000256" key="14">
    <source>
        <dbReference type="SAM" id="Phobius"/>
    </source>
</evidence>
<dbReference type="SMART" id="SM00387">
    <property type="entry name" value="HATPase_c"/>
    <property type="match status" value="1"/>
</dbReference>
<dbReference type="GO" id="GO:0005886">
    <property type="term" value="C:plasma membrane"/>
    <property type="evidence" value="ECO:0007669"/>
    <property type="project" value="UniProtKB-SubCell"/>
</dbReference>
<dbReference type="EMBL" id="CP034791">
    <property type="protein sequence ID" value="AZT90254.1"/>
    <property type="molecule type" value="Genomic_DNA"/>
</dbReference>
<dbReference type="InterPro" id="IPR036890">
    <property type="entry name" value="HATPase_C_sf"/>
</dbReference>
<keyword evidence="9" id="KW-0418">Kinase</keyword>
<evidence type="ECO:0000256" key="3">
    <source>
        <dbReference type="ARBA" id="ARBA00012438"/>
    </source>
</evidence>
<dbReference type="GO" id="GO:0005524">
    <property type="term" value="F:ATP binding"/>
    <property type="evidence" value="ECO:0007669"/>
    <property type="project" value="UniProtKB-KW"/>
</dbReference>
<keyword evidence="12" id="KW-0902">Two-component regulatory system</keyword>
<reference evidence="17 18" key="1">
    <citation type="submission" date="2018-12" db="EMBL/GenBank/DDBJ databases">
        <title>Genome sequence from the cellulolytic species, Caldicellulosiruptor changbaiensis.</title>
        <authorList>
            <person name="Blumer-Schuette S.E."/>
            <person name="Mendoza C."/>
        </authorList>
    </citation>
    <scope>NUCLEOTIDE SEQUENCE [LARGE SCALE GENOMIC DNA]</scope>
    <source>
        <strain evidence="17 18">CBS-Z</strain>
    </source>
</reference>
<evidence type="ECO:0000313" key="17">
    <source>
        <dbReference type="EMBL" id="AZT90254.1"/>
    </source>
</evidence>
<dbReference type="Pfam" id="PF00672">
    <property type="entry name" value="HAMP"/>
    <property type="match status" value="1"/>
</dbReference>
<evidence type="ECO:0000256" key="6">
    <source>
        <dbReference type="ARBA" id="ARBA00022679"/>
    </source>
</evidence>
<feature type="transmembrane region" description="Helical" evidence="14">
    <location>
        <begin position="6"/>
        <end position="30"/>
    </location>
</feature>
<dbReference type="InterPro" id="IPR003660">
    <property type="entry name" value="HAMP_dom"/>
</dbReference>
<dbReference type="Gene3D" id="1.10.287.130">
    <property type="match status" value="1"/>
</dbReference>
<dbReference type="PANTHER" id="PTHR45528:SF1">
    <property type="entry name" value="SENSOR HISTIDINE KINASE CPXA"/>
    <property type="match status" value="1"/>
</dbReference>
<evidence type="ECO:0000256" key="8">
    <source>
        <dbReference type="ARBA" id="ARBA00022741"/>
    </source>
</evidence>
<dbReference type="GO" id="GO:0000155">
    <property type="term" value="F:phosphorelay sensor kinase activity"/>
    <property type="evidence" value="ECO:0007669"/>
    <property type="project" value="InterPro"/>
</dbReference>
<accession>A0A3T0D5E4</accession>
<dbReference type="SUPFAM" id="SSF158472">
    <property type="entry name" value="HAMP domain-like"/>
    <property type="match status" value="1"/>
</dbReference>
<dbReference type="SUPFAM" id="SSF55874">
    <property type="entry name" value="ATPase domain of HSP90 chaperone/DNA topoisomerase II/histidine kinase"/>
    <property type="match status" value="1"/>
</dbReference>
<dbReference type="FunFam" id="1.10.287.130:FF:000001">
    <property type="entry name" value="Two-component sensor histidine kinase"/>
    <property type="match status" value="1"/>
</dbReference>
<evidence type="ECO:0000256" key="9">
    <source>
        <dbReference type="ARBA" id="ARBA00022777"/>
    </source>
</evidence>
<dbReference type="InterPro" id="IPR005467">
    <property type="entry name" value="His_kinase_dom"/>
</dbReference>
<dbReference type="CDD" id="cd00075">
    <property type="entry name" value="HATPase"/>
    <property type="match status" value="1"/>
</dbReference>
<dbReference type="InterPro" id="IPR003594">
    <property type="entry name" value="HATPase_dom"/>
</dbReference>
<dbReference type="KEGG" id="ccha:ELD05_06145"/>
<proteinExistence type="predicted"/>
<evidence type="ECO:0000256" key="13">
    <source>
        <dbReference type="ARBA" id="ARBA00023136"/>
    </source>
</evidence>
<dbReference type="SUPFAM" id="SSF47384">
    <property type="entry name" value="Homodimeric domain of signal transducing histidine kinase"/>
    <property type="match status" value="1"/>
</dbReference>
<comment type="subcellular location">
    <subcellularLocation>
        <location evidence="2">Cell membrane</location>
        <topology evidence="2">Multi-pass membrane protein</topology>
    </subcellularLocation>
</comment>
<dbReference type="SMART" id="SM00388">
    <property type="entry name" value="HisKA"/>
    <property type="match status" value="1"/>
</dbReference>
<organism evidence="17 18">
    <name type="scientific">Caldicellulosiruptor changbaiensis</name>
    <dbReference type="NCBI Taxonomy" id="1222016"/>
    <lineage>
        <taxon>Bacteria</taxon>
        <taxon>Bacillati</taxon>
        <taxon>Bacillota</taxon>
        <taxon>Bacillota incertae sedis</taxon>
        <taxon>Caldicellulosiruptorales</taxon>
        <taxon>Caldicellulosiruptoraceae</taxon>
        <taxon>Caldicellulosiruptor</taxon>
    </lineage>
</organism>
<dbReference type="PRINTS" id="PR00344">
    <property type="entry name" value="BCTRLSENSOR"/>
</dbReference>
<evidence type="ECO:0000256" key="4">
    <source>
        <dbReference type="ARBA" id="ARBA00022475"/>
    </source>
</evidence>
<keyword evidence="7 14" id="KW-0812">Transmembrane</keyword>
<evidence type="ECO:0000256" key="7">
    <source>
        <dbReference type="ARBA" id="ARBA00022692"/>
    </source>
</evidence>
<dbReference type="InterPro" id="IPR004358">
    <property type="entry name" value="Sig_transdc_His_kin-like_C"/>
</dbReference>
<evidence type="ECO:0000259" key="15">
    <source>
        <dbReference type="PROSITE" id="PS50109"/>
    </source>
</evidence>
<dbReference type="Proteomes" id="UP000282930">
    <property type="component" value="Chromosome"/>
</dbReference>
<comment type="catalytic activity">
    <reaction evidence="1">
        <text>ATP + protein L-histidine = ADP + protein N-phospho-L-histidine.</text>
        <dbReference type="EC" id="2.7.13.3"/>
    </reaction>
</comment>
<keyword evidence="18" id="KW-1185">Reference proteome</keyword>
<feature type="domain" description="Histidine kinase" evidence="15">
    <location>
        <begin position="253"/>
        <end position="467"/>
    </location>
</feature>
<evidence type="ECO:0000256" key="1">
    <source>
        <dbReference type="ARBA" id="ARBA00000085"/>
    </source>
</evidence>
<name>A0A3T0D5E4_9FIRM</name>
<dbReference type="PANTHER" id="PTHR45528">
    <property type="entry name" value="SENSOR HISTIDINE KINASE CPXA"/>
    <property type="match status" value="1"/>
</dbReference>
<keyword evidence="11 14" id="KW-1133">Transmembrane helix</keyword>
<feature type="domain" description="HAMP" evidence="16">
    <location>
        <begin position="191"/>
        <end position="245"/>
    </location>
</feature>
<evidence type="ECO:0000256" key="10">
    <source>
        <dbReference type="ARBA" id="ARBA00022840"/>
    </source>
</evidence>
<dbReference type="CDD" id="cd00082">
    <property type="entry name" value="HisKA"/>
    <property type="match status" value="1"/>
</dbReference>
<sequence>MKSIYFKFVTIYTIIIVMGFLIFGTILNNLTENYFISQKQTQLVREAEKIATGLALWYITGFLERDRLRFEINFLRDYLNASILMINRNANVVLNSDEQVFINDSILQRIRDKVFSGNIAVEKTLIGAIVKKEYLIIGYPVVINNQVVSGLLLITSTDDIRQTLRMYNRIIWLITLFEVILVLIITYALTQKIITPIKKLATVSRKIAEGDFSEKIPIPLNSNDEIGELIASFNYMTEKLENLEMMRKSFISNVSHELRSPLTSIRGFIEGILDRTIPDDKRDFYLNLVKEEVIKLNNLINQLLELSRLEWGKINLNLSTFKIYSVIAEELIKFEQRIEEKKIEVFLEVDENLVVKADRDLISRVVHNLLDNAIKYNKVGGKIYIYSEVENGKAYITIQDTGIGIPEKLQKLIWERFYKVDESRSLEKGVGLGLSIVKEIIKLHKQNIWVESEEGVGTKFTFTLDLK</sequence>
<dbReference type="FunFam" id="3.30.565.10:FF:000006">
    <property type="entry name" value="Sensor histidine kinase WalK"/>
    <property type="match status" value="1"/>
</dbReference>
<evidence type="ECO:0000256" key="2">
    <source>
        <dbReference type="ARBA" id="ARBA00004651"/>
    </source>
</evidence>
<dbReference type="InterPro" id="IPR003661">
    <property type="entry name" value="HisK_dim/P_dom"/>
</dbReference>
<dbReference type="Gene3D" id="3.30.565.10">
    <property type="entry name" value="Histidine kinase-like ATPase, C-terminal domain"/>
    <property type="match status" value="1"/>
</dbReference>
<dbReference type="RefSeq" id="WP_127351741.1">
    <property type="nucleotide sequence ID" value="NZ_CP034791.1"/>
</dbReference>
<dbReference type="PROSITE" id="PS50109">
    <property type="entry name" value="HIS_KIN"/>
    <property type="match status" value="1"/>
</dbReference>
<evidence type="ECO:0000256" key="12">
    <source>
        <dbReference type="ARBA" id="ARBA00023012"/>
    </source>
</evidence>
<dbReference type="CDD" id="cd06225">
    <property type="entry name" value="HAMP"/>
    <property type="match status" value="1"/>
</dbReference>
<dbReference type="PROSITE" id="PS50885">
    <property type="entry name" value="HAMP"/>
    <property type="match status" value="1"/>
</dbReference>
<feature type="transmembrane region" description="Helical" evidence="14">
    <location>
        <begin position="170"/>
        <end position="189"/>
    </location>
</feature>
<keyword evidence="6" id="KW-0808">Transferase</keyword>
<dbReference type="InterPro" id="IPR050398">
    <property type="entry name" value="HssS/ArlS-like"/>
</dbReference>
<dbReference type="Pfam" id="PF00512">
    <property type="entry name" value="HisKA"/>
    <property type="match status" value="1"/>
</dbReference>
<evidence type="ECO:0000256" key="5">
    <source>
        <dbReference type="ARBA" id="ARBA00022553"/>
    </source>
</evidence>
<dbReference type="SMART" id="SM00304">
    <property type="entry name" value="HAMP"/>
    <property type="match status" value="1"/>
</dbReference>
<dbReference type="Gene3D" id="6.10.340.10">
    <property type="match status" value="1"/>
</dbReference>
<evidence type="ECO:0000313" key="18">
    <source>
        <dbReference type="Proteomes" id="UP000282930"/>
    </source>
</evidence>
<dbReference type="InterPro" id="IPR036097">
    <property type="entry name" value="HisK_dim/P_sf"/>
</dbReference>
<evidence type="ECO:0000259" key="16">
    <source>
        <dbReference type="PROSITE" id="PS50885"/>
    </source>
</evidence>
<keyword evidence="10" id="KW-0067">ATP-binding</keyword>
<keyword evidence="4" id="KW-1003">Cell membrane</keyword>
<protein>
    <recommendedName>
        <fullName evidence="3">histidine kinase</fullName>
        <ecNumber evidence="3">2.7.13.3</ecNumber>
    </recommendedName>
</protein>
<dbReference type="AlphaFoldDB" id="A0A3T0D5E4"/>
<keyword evidence="13 14" id="KW-0472">Membrane</keyword>
<dbReference type="EC" id="2.7.13.3" evidence="3"/>
<gene>
    <name evidence="17" type="ORF">ELD05_06145</name>
</gene>